<organism evidence="1 2">
    <name type="scientific">Anaerobaca lacustris</name>
    <dbReference type="NCBI Taxonomy" id="3044600"/>
    <lineage>
        <taxon>Bacteria</taxon>
        <taxon>Pseudomonadati</taxon>
        <taxon>Planctomycetota</taxon>
        <taxon>Phycisphaerae</taxon>
        <taxon>Sedimentisphaerales</taxon>
        <taxon>Anaerobacaceae</taxon>
        <taxon>Anaerobaca</taxon>
    </lineage>
</organism>
<protein>
    <submittedName>
        <fullName evidence="1">Uncharacterized protein</fullName>
    </submittedName>
</protein>
<dbReference type="AlphaFoldDB" id="A0AAW6U401"/>
<dbReference type="Proteomes" id="UP001431776">
    <property type="component" value="Unassembled WGS sequence"/>
</dbReference>
<accession>A0AAW6U401</accession>
<reference evidence="1" key="1">
    <citation type="submission" date="2023-05" db="EMBL/GenBank/DDBJ databases">
        <title>Anaerotaeda fermentans gen. nov., sp. nov., a novel anaerobic planctomycete of the new family within the order Sedimentisphaerales isolated from Taman Peninsula, Russia.</title>
        <authorList>
            <person name="Khomyakova M.A."/>
            <person name="Merkel A.Y."/>
            <person name="Slobodkin A.I."/>
        </authorList>
    </citation>
    <scope>NUCLEOTIDE SEQUENCE</scope>
    <source>
        <strain evidence="1">M17dextr</strain>
    </source>
</reference>
<proteinExistence type="predicted"/>
<comment type="caution">
    <text evidence="1">The sequence shown here is derived from an EMBL/GenBank/DDBJ whole genome shotgun (WGS) entry which is preliminary data.</text>
</comment>
<evidence type="ECO:0000313" key="2">
    <source>
        <dbReference type="Proteomes" id="UP001431776"/>
    </source>
</evidence>
<dbReference type="EMBL" id="JASCXX010000030">
    <property type="protein sequence ID" value="MDI6451214.1"/>
    <property type="molecule type" value="Genomic_DNA"/>
</dbReference>
<dbReference type="RefSeq" id="WP_349246622.1">
    <property type="nucleotide sequence ID" value="NZ_JASCXX010000030.1"/>
</dbReference>
<name>A0AAW6U401_9BACT</name>
<keyword evidence="2" id="KW-1185">Reference proteome</keyword>
<evidence type="ECO:0000313" key="1">
    <source>
        <dbReference type="EMBL" id="MDI6451214.1"/>
    </source>
</evidence>
<gene>
    <name evidence="1" type="ORF">QJ522_19280</name>
</gene>
<sequence>MKRLQRQLVLNKGAEKFIFRYEQGREDELLDALVDQAKDHRTGFDWFDAAVLSFKLSQMLIGRAEGLLADDSDVTLVH</sequence>